<evidence type="ECO:0000313" key="2">
    <source>
        <dbReference type="EMBL" id="KRR15316.1"/>
    </source>
</evidence>
<reference evidence="2 3" key="1">
    <citation type="submission" date="2014-03" db="EMBL/GenBank/DDBJ databases">
        <title>Bradyrhizobium valentinum sp. nov., isolated from effective nodules of Lupinus mariae-josephae, a lupine endemic of basic-lime soils in Eastern Spain.</title>
        <authorList>
            <person name="Duran D."/>
            <person name="Rey L."/>
            <person name="Navarro A."/>
            <person name="Busquets A."/>
            <person name="Imperial J."/>
            <person name="Ruiz-Argueso T."/>
        </authorList>
    </citation>
    <scope>NUCLEOTIDE SEQUENCE [LARGE SCALE GENOMIC DNA]</scope>
    <source>
        <strain evidence="2 3">PAC68</strain>
    </source>
</reference>
<sequence length="395" mass="42549">MGGVLDGVRVLDFGRYIAGPYCATLLAEFGAEVIRVEKRDGSEDRFVAPVGEGGEGALFLQVNRNKKCITLDPMKPEGQEVMRRLVATSDVVVANLPPQTLRAMKLDYESLKAIKPDIILTTATAFGNPGPWSDRVGFDGVGQVMSGAVYMTGKGDPPYRAAVNWVDFGTALHCAFGTLAALIERGKSGRGQIVEGALLATALSFTNATLIEQAVISANRVPSGNLGQTAAPADIYRTRDGWVLCQVTGHPLFIRWARLMGEEDQWLNDPRFADDIKRGDNGPVISERMARWCAERTTQEAVDTLGKSMIPAGPVLSPQQALEHPHIRATGFMQDVDYPGLPNPAPTMRAAVRLSETPGEIVTRPPTLGEHTDRVLADIGYDADAIAALRSNGII</sequence>
<dbReference type="OrthoDB" id="5720311at2"/>
<evidence type="ECO:0000256" key="1">
    <source>
        <dbReference type="ARBA" id="ARBA00022679"/>
    </source>
</evidence>
<dbReference type="EMBL" id="LLXZ01000003">
    <property type="protein sequence ID" value="KRR15316.1"/>
    <property type="molecule type" value="Genomic_DNA"/>
</dbReference>
<dbReference type="STRING" id="280332.CQ12_16165"/>
<keyword evidence="3" id="KW-1185">Reference proteome</keyword>
<evidence type="ECO:0000313" key="3">
    <source>
        <dbReference type="Proteomes" id="UP000050863"/>
    </source>
</evidence>
<dbReference type="PANTHER" id="PTHR48207">
    <property type="entry name" value="SUCCINATE--HYDROXYMETHYLGLUTARATE COA-TRANSFERASE"/>
    <property type="match status" value="1"/>
</dbReference>
<dbReference type="Gene3D" id="3.30.1540.10">
    <property type="entry name" value="formyl-coa transferase, domain 3"/>
    <property type="match status" value="1"/>
</dbReference>
<dbReference type="InterPro" id="IPR003673">
    <property type="entry name" value="CoA-Trfase_fam_III"/>
</dbReference>
<dbReference type="InterPro" id="IPR023606">
    <property type="entry name" value="CoA-Trfase_III_dom_1_sf"/>
</dbReference>
<dbReference type="Proteomes" id="UP000050863">
    <property type="component" value="Unassembled WGS sequence"/>
</dbReference>
<accession>A0A0R3M4T6</accession>
<protein>
    <submittedName>
        <fullName evidence="2">Formyl-CoA transferase</fullName>
    </submittedName>
</protein>
<dbReference type="RefSeq" id="WP_057833428.1">
    <property type="nucleotide sequence ID" value="NZ_LLXZ01000003.1"/>
</dbReference>
<dbReference type="InterPro" id="IPR044855">
    <property type="entry name" value="CoA-Trfase_III_dom3_sf"/>
</dbReference>
<dbReference type="Gene3D" id="3.40.50.10540">
    <property type="entry name" value="Crotonobetainyl-coa:carnitine coa-transferase, domain 1"/>
    <property type="match status" value="1"/>
</dbReference>
<comment type="caution">
    <text evidence="2">The sequence shown here is derived from an EMBL/GenBank/DDBJ whole genome shotgun (WGS) entry which is preliminary data.</text>
</comment>
<dbReference type="GO" id="GO:0008410">
    <property type="term" value="F:CoA-transferase activity"/>
    <property type="evidence" value="ECO:0007669"/>
    <property type="project" value="TreeGrafter"/>
</dbReference>
<proteinExistence type="predicted"/>
<dbReference type="SUPFAM" id="SSF89796">
    <property type="entry name" value="CoA-transferase family III (CaiB/BaiF)"/>
    <property type="match status" value="1"/>
</dbReference>
<dbReference type="PANTHER" id="PTHR48207:SF3">
    <property type="entry name" value="SUCCINATE--HYDROXYMETHYLGLUTARATE COA-TRANSFERASE"/>
    <property type="match status" value="1"/>
</dbReference>
<gene>
    <name evidence="2" type="ORF">CQ12_16165</name>
</gene>
<dbReference type="InterPro" id="IPR050483">
    <property type="entry name" value="CoA-transferase_III_domain"/>
</dbReference>
<name>A0A0R3M4T6_9BRAD</name>
<dbReference type="Pfam" id="PF02515">
    <property type="entry name" value="CoA_transf_3"/>
    <property type="match status" value="1"/>
</dbReference>
<keyword evidence="1 2" id="KW-0808">Transferase</keyword>
<organism evidence="2 3">
    <name type="scientific">Bradyrhizobium jicamae</name>
    <dbReference type="NCBI Taxonomy" id="280332"/>
    <lineage>
        <taxon>Bacteria</taxon>
        <taxon>Pseudomonadati</taxon>
        <taxon>Pseudomonadota</taxon>
        <taxon>Alphaproteobacteria</taxon>
        <taxon>Hyphomicrobiales</taxon>
        <taxon>Nitrobacteraceae</taxon>
        <taxon>Bradyrhizobium</taxon>
    </lineage>
</organism>
<dbReference type="AlphaFoldDB" id="A0A0R3M4T6"/>